<gene>
    <name evidence="9" type="primary">LOC140038776</name>
</gene>
<evidence type="ECO:0000256" key="5">
    <source>
        <dbReference type="ARBA" id="ARBA00022821"/>
    </source>
</evidence>
<evidence type="ECO:0000313" key="8">
    <source>
        <dbReference type="Proteomes" id="UP001652660"/>
    </source>
</evidence>
<dbReference type="InterPro" id="IPR038005">
    <property type="entry name" value="RX-like_CC"/>
</dbReference>
<reference evidence="9" key="1">
    <citation type="submission" date="2025-08" db="UniProtKB">
        <authorList>
            <consortium name="RefSeq"/>
        </authorList>
    </citation>
    <scope>IDENTIFICATION</scope>
    <source>
        <tissue evidence="9">Leaves</tissue>
    </source>
</reference>
<keyword evidence="8" id="KW-1185">Reference proteome</keyword>
<evidence type="ECO:0000256" key="2">
    <source>
        <dbReference type="ARBA" id="ARBA00022614"/>
    </source>
</evidence>
<keyword evidence="6" id="KW-0067">ATP-binding</keyword>
<dbReference type="PANTHER" id="PTHR19338:SF66">
    <property type="entry name" value="NB-ARC DOMAIN-CONTAINING PROTEIN"/>
    <property type="match status" value="1"/>
</dbReference>
<dbReference type="GeneID" id="140038776"/>
<keyword evidence="2" id="KW-0433">Leucine-rich repeat</keyword>
<dbReference type="RefSeq" id="XP_071940150.1">
    <property type="nucleotide sequence ID" value="XM_072084049.1"/>
</dbReference>
<dbReference type="InterPro" id="IPR041118">
    <property type="entry name" value="Rx_N"/>
</dbReference>
<evidence type="ECO:0000256" key="6">
    <source>
        <dbReference type="ARBA" id="ARBA00022840"/>
    </source>
</evidence>
<dbReference type="Gene3D" id="1.20.5.4130">
    <property type="match status" value="1"/>
</dbReference>
<comment type="similarity">
    <text evidence="1">Belongs to the disease resistance NB-LRR family.</text>
</comment>
<keyword evidence="3" id="KW-0677">Repeat</keyword>
<sequence length="132" mass="14909">MTGPGVDLALGTIRDIPIGEVKFLSGVSSQVKDVQAELKQMQCFLEDHDRIKYEKQSVQNFVKEIKKLSYRIEDVVETNAAEVILKRRKMGIKDFLNRVACSSCECYSIHEVGTEINDIKTDVVNLISRMAT</sequence>
<name>A0ABM4X7X7_COFAR</name>
<accession>A0ABM4X7X7</accession>
<evidence type="ECO:0000313" key="9">
    <source>
        <dbReference type="RefSeq" id="XP_071940150.1"/>
    </source>
</evidence>
<protein>
    <submittedName>
        <fullName evidence="9">Disease resistance protein At1g50180</fullName>
    </submittedName>
</protein>
<organism evidence="8 9">
    <name type="scientific">Coffea arabica</name>
    <name type="common">Arabian coffee</name>
    <dbReference type="NCBI Taxonomy" id="13443"/>
    <lineage>
        <taxon>Eukaryota</taxon>
        <taxon>Viridiplantae</taxon>
        <taxon>Streptophyta</taxon>
        <taxon>Embryophyta</taxon>
        <taxon>Tracheophyta</taxon>
        <taxon>Spermatophyta</taxon>
        <taxon>Magnoliopsida</taxon>
        <taxon>eudicotyledons</taxon>
        <taxon>Gunneridae</taxon>
        <taxon>Pentapetalae</taxon>
        <taxon>asterids</taxon>
        <taxon>lamiids</taxon>
        <taxon>Gentianales</taxon>
        <taxon>Rubiaceae</taxon>
        <taxon>Ixoroideae</taxon>
        <taxon>Gardenieae complex</taxon>
        <taxon>Bertiereae - Coffeeae clade</taxon>
        <taxon>Coffeeae</taxon>
        <taxon>Coffea</taxon>
    </lineage>
</organism>
<keyword evidence="5" id="KW-0611">Plant defense</keyword>
<evidence type="ECO:0000256" key="4">
    <source>
        <dbReference type="ARBA" id="ARBA00022741"/>
    </source>
</evidence>
<dbReference type="CDD" id="cd14798">
    <property type="entry name" value="RX-CC_like"/>
    <property type="match status" value="1"/>
</dbReference>
<dbReference type="Pfam" id="PF18052">
    <property type="entry name" value="Rx_N"/>
    <property type="match status" value="1"/>
</dbReference>
<dbReference type="Proteomes" id="UP001652660">
    <property type="component" value="Chromosome 3e"/>
</dbReference>
<evidence type="ECO:0000256" key="1">
    <source>
        <dbReference type="ARBA" id="ARBA00008894"/>
    </source>
</evidence>
<proteinExistence type="inferred from homology"/>
<keyword evidence="4" id="KW-0547">Nucleotide-binding</keyword>
<feature type="domain" description="Disease resistance N-terminal" evidence="7">
    <location>
        <begin position="8"/>
        <end position="88"/>
    </location>
</feature>
<evidence type="ECO:0000256" key="3">
    <source>
        <dbReference type="ARBA" id="ARBA00022737"/>
    </source>
</evidence>
<evidence type="ECO:0000259" key="7">
    <source>
        <dbReference type="Pfam" id="PF18052"/>
    </source>
</evidence>
<dbReference type="PANTHER" id="PTHR19338">
    <property type="entry name" value="TRANSLOCASE OF INNER MITOCHONDRIAL MEMBRANE 13 HOMOLOG"/>
    <property type="match status" value="1"/>
</dbReference>